<evidence type="ECO:0000313" key="2">
    <source>
        <dbReference type="EMBL" id="AZS49395.1"/>
    </source>
</evidence>
<dbReference type="Pfam" id="PF19489">
    <property type="entry name" value="SLT_4"/>
    <property type="match status" value="1"/>
</dbReference>
<name>A0A3S9XAE0_9GAMM</name>
<accession>A0A3S9XAE0</accession>
<dbReference type="PROSITE" id="PS51257">
    <property type="entry name" value="PROKAR_LIPOPROTEIN"/>
    <property type="match status" value="1"/>
</dbReference>
<dbReference type="SUPFAM" id="SSF53955">
    <property type="entry name" value="Lysozyme-like"/>
    <property type="match status" value="1"/>
</dbReference>
<proteinExistence type="predicted"/>
<protein>
    <recommendedName>
        <fullName evidence="1">Transglycosylase SLT domain-containing protein</fullName>
    </recommendedName>
</protein>
<dbReference type="Proteomes" id="UP000273143">
    <property type="component" value="Chromosome"/>
</dbReference>
<dbReference type="KEGG" id="emo:DM558_00745"/>
<dbReference type="EMBL" id="CP029822">
    <property type="protein sequence ID" value="AZS49395.1"/>
    <property type="molecule type" value="Genomic_DNA"/>
</dbReference>
<dbReference type="InterPro" id="IPR045795">
    <property type="entry name" value="SLT_4"/>
</dbReference>
<dbReference type="AlphaFoldDB" id="A0A3S9XAE0"/>
<feature type="domain" description="Transglycosylase SLT" evidence="1">
    <location>
        <begin position="10"/>
        <end position="190"/>
    </location>
</feature>
<evidence type="ECO:0000313" key="3">
    <source>
        <dbReference type="Proteomes" id="UP000273143"/>
    </source>
</evidence>
<sequence>MPIGKILFPFILLLFVMGCADRPPQNLDNVCSIYKEKRHWYKASLDTERKWGVPPQIPMAFIHQESKFDGSALPPRKYILWVIPWGRVSTAYGFAQAQTMTWNDYIKDTGNTGAKRNNFSDSVDFIGWYINKTQKVNGVSKWDAYNQYLNYHEGWGGYKRKTHNSKSWLIGVAQKVQTRSNSYGAQYRSCKEDLMKPQSIWEWIFGV</sequence>
<gene>
    <name evidence="2" type="ORF">DM558_00745</name>
</gene>
<keyword evidence="3" id="KW-1185">Reference proteome</keyword>
<dbReference type="InterPro" id="IPR023346">
    <property type="entry name" value="Lysozyme-like_dom_sf"/>
</dbReference>
<reference evidence="3" key="1">
    <citation type="submission" date="2018-06" db="EMBL/GenBank/DDBJ databases">
        <title>Complete genome of Pseudomonas insecticola strain QZS01.</title>
        <authorList>
            <person name="Wang J."/>
            <person name="Su Q."/>
        </authorList>
    </citation>
    <scope>NUCLEOTIDE SEQUENCE [LARGE SCALE GENOMIC DNA]</scope>
    <source>
        <strain evidence="3">QZS01</strain>
    </source>
</reference>
<dbReference type="Gene3D" id="1.10.530.10">
    <property type="match status" value="1"/>
</dbReference>
<evidence type="ECO:0000259" key="1">
    <source>
        <dbReference type="Pfam" id="PF19489"/>
    </source>
</evidence>
<organism evidence="2 3">
    <name type="scientific">Entomomonas moraniae</name>
    <dbReference type="NCBI Taxonomy" id="2213226"/>
    <lineage>
        <taxon>Bacteria</taxon>
        <taxon>Pseudomonadati</taxon>
        <taxon>Pseudomonadota</taxon>
        <taxon>Gammaproteobacteria</taxon>
        <taxon>Pseudomonadales</taxon>
        <taxon>Pseudomonadaceae</taxon>
        <taxon>Entomomonas</taxon>
    </lineage>
</organism>